<reference evidence="2" key="1">
    <citation type="submission" date="2016-01" db="EMBL/GenBank/DDBJ databases">
        <authorList>
            <person name="Mitreva M."/>
            <person name="Pepin K.H."/>
            <person name="Mihindukulasuriya K.A."/>
            <person name="Fulton R."/>
            <person name="Fronick C."/>
            <person name="O'Laughlin M."/>
            <person name="Miner T."/>
            <person name="Herter B."/>
            <person name="Rosa B.A."/>
            <person name="Cordes M."/>
            <person name="Tomlinson C."/>
            <person name="Wollam A."/>
            <person name="Palsikar V.B."/>
            <person name="Mardis E.R."/>
            <person name="Wilson R.K."/>
        </authorList>
    </citation>
    <scope>NUCLEOTIDE SEQUENCE [LARGE SCALE GENOMIC DNA]</scope>
    <source>
        <strain evidence="2">GED7749B</strain>
    </source>
</reference>
<organism evidence="1 2">
    <name type="scientific">Heyndrickxia coagulans</name>
    <name type="common">Weizmannia coagulans</name>
    <dbReference type="NCBI Taxonomy" id="1398"/>
    <lineage>
        <taxon>Bacteria</taxon>
        <taxon>Bacillati</taxon>
        <taxon>Bacillota</taxon>
        <taxon>Bacilli</taxon>
        <taxon>Bacillales</taxon>
        <taxon>Bacillaceae</taxon>
        <taxon>Heyndrickxia</taxon>
    </lineage>
</organism>
<proteinExistence type="predicted"/>
<accession>A0A133KPI5</accession>
<evidence type="ECO:0000313" key="2">
    <source>
        <dbReference type="Proteomes" id="UP000070376"/>
    </source>
</evidence>
<comment type="caution">
    <text evidence="1">The sequence shown here is derived from an EMBL/GenBank/DDBJ whole genome shotgun (WGS) entry which is preliminary data.</text>
</comment>
<dbReference type="Proteomes" id="UP000070376">
    <property type="component" value="Unassembled WGS sequence"/>
</dbReference>
<name>A0A133KPI5_HEYCO</name>
<dbReference type="PATRIC" id="fig|1398.22.peg.1928"/>
<dbReference type="EMBL" id="LRPN01000070">
    <property type="protein sequence ID" value="KWZ81609.1"/>
    <property type="molecule type" value="Genomic_DNA"/>
</dbReference>
<dbReference type="AlphaFoldDB" id="A0A133KPI5"/>
<protein>
    <submittedName>
        <fullName evidence="1">Uncharacterized protein</fullName>
    </submittedName>
</protein>
<evidence type="ECO:0000313" key="1">
    <source>
        <dbReference type="EMBL" id="KWZ81609.1"/>
    </source>
</evidence>
<sequence>MVFYPHDIEFASLLQSSLSFLPGSSKAIFQAWRGWSFTGGMKDKRAAATHPTVFHQPDERQNLAPALWSCLSQAV</sequence>
<gene>
    <name evidence="1" type="ORF">HMPREF3213_01926</name>
</gene>